<accession>A0A1H5X6H2</accession>
<dbReference type="InterPro" id="IPR042217">
    <property type="entry name" value="T4SS_VirB10/TrbI"/>
</dbReference>
<evidence type="ECO:0000256" key="5">
    <source>
        <dbReference type="ARBA" id="ARBA00023136"/>
    </source>
</evidence>
<keyword evidence="5 6" id="KW-0472">Membrane</keyword>
<keyword evidence="4 6" id="KW-1133">Transmembrane helix</keyword>
<dbReference type="Gene3D" id="2.40.128.260">
    <property type="entry name" value="Type IV secretion system, VirB10/TraB/TrbI"/>
    <property type="match status" value="1"/>
</dbReference>
<evidence type="ECO:0000256" key="2">
    <source>
        <dbReference type="ARBA" id="ARBA00010265"/>
    </source>
</evidence>
<evidence type="ECO:0000256" key="1">
    <source>
        <dbReference type="ARBA" id="ARBA00004167"/>
    </source>
</evidence>
<comment type="similarity">
    <text evidence="2">Belongs to the TrbI/VirB10 family.</text>
</comment>
<evidence type="ECO:0000313" key="8">
    <source>
        <dbReference type="Proteomes" id="UP000236753"/>
    </source>
</evidence>
<dbReference type="AlphaFoldDB" id="A0A1H5X6H2"/>
<evidence type="ECO:0000313" key="7">
    <source>
        <dbReference type="EMBL" id="SEG06876.1"/>
    </source>
</evidence>
<proteinExistence type="inferred from homology"/>
<sequence>MSMAADTSPDTVSSSGVRRVNNLPIYIVVGIMLVFLLIMMIVAMNRAEPRESANAEESKKTGSSNTLAAFITGEYKEGFIEPERPAPMEPALDLPSEIIIARPGNHDNLDLPPLPPPTSLSMQEINPDLEHIRMMKLQLFEQAVKAKTHVPMEAPRSAGSALTSTPNREEALARIAAVRQQVDAQVKDDPAANYLARLQHIRDSGAISGRDSLDGLDSMNSLAPELIDADSKRPNNDYANFDATGQGNRWALNSQPAAPETPYSLLTGFVIPAVLISGINSELPGQIMAQVSQDIYDTPIGKHRLVPQGARLVGEYSSEVAYGQSRVLVAWQRIIFPDGKTMDIGAMPGADGIGQVGFKDQVNNHYLRIFGSALLMSAVIAGATYSQRDAGGGGVFGRQNAGSILSQSLGQQLGQATTRLMMKNLNIAPTLEIRPGFRFNVIVTKDLVFTKPYQSFDY</sequence>
<dbReference type="EMBL" id="FNUX01000024">
    <property type="protein sequence ID" value="SEG06876.1"/>
    <property type="molecule type" value="Genomic_DNA"/>
</dbReference>
<keyword evidence="3 6" id="KW-0812">Transmembrane</keyword>
<evidence type="ECO:0000256" key="4">
    <source>
        <dbReference type="ARBA" id="ARBA00022989"/>
    </source>
</evidence>
<organism evidence="7 8">
    <name type="scientific">Nitrosomonas ureae</name>
    <dbReference type="NCBI Taxonomy" id="44577"/>
    <lineage>
        <taxon>Bacteria</taxon>
        <taxon>Pseudomonadati</taxon>
        <taxon>Pseudomonadota</taxon>
        <taxon>Betaproteobacteria</taxon>
        <taxon>Nitrosomonadales</taxon>
        <taxon>Nitrosomonadaceae</taxon>
        <taxon>Nitrosomonas</taxon>
    </lineage>
</organism>
<dbReference type="CDD" id="cd16429">
    <property type="entry name" value="VirB10"/>
    <property type="match status" value="1"/>
</dbReference>
<feature type="transmembrane region" description="Helical" evidence="6">
    <location>
        <begin position="23"/>
        <end position="43"/>
    </location>
</feature>
<evidence type="ECO:0000256" key="6">
    <source>
        <dbReference type="SAM" id="Phobius"/>
    </source>
</evidence>
<protein>
    <submittedName>
        <fullName evidence="7">Type IV secretion system protein VirB10</fullName>
    </submittedName>
</protein>
<dbReference type="Pfam" id="PF03743">
    <property type="entry name" value="TrbI"/>
    <property type="match status" value="1"/>
</dbReference>
<gene>
    <name evidence="7" type="ORF">SAMN05216334_12418</name>
</gene>
<reference evidence="7 8" key="1">
    <citation type="submission" date="2016-10" db="EMBL/GenBank/DDBJ databases">
        <authorList>
            <person name="de Groot N.N."/>
        </authorList>
    </citation>
    <scope>NUCLEOTIDE SEQUENCE [LARGE SCALE GENOMIC DNA]</scope>
    <source>
        <strain evidence="7 8">Nm13</strain>
    </source>
</reference>
<dbReference type="Proteomes" id="UP000236753">
    <property type="component" value="Unassembled WGS sequence"/>
</dbReference>
<name>A0A1H5X6H2_9PROT</name>
<dbReference type="InterPro" id="IPR005498">
    <property type="entry name" value="T4SS_VirB10/TraB/TrbI"/>
</dbReference>
<evidence type="ECO:0000256" key="3">
    <source>
        <dbReference type="ARBA" id="ARBA00022692"/>
    </source>
</evidence>
<dbReference type="GO" id="GO:0016020">
    <property type="term" value="C:membrane"/>
    <property type="evidence" value="ECO:0007669"/>
    <property type="project" value="UniProtKB-SubCell"/>
</dbReference>
<comment type="subcellular location">
    <subcellularLocation>
        <location evidence="1">Membrane</location>
        <topology evidence="1">Single-pass membrane protein</topology>
    </subcellularLocation>
</comment>